<organism evidence="4">
    <name type="scientific">Thiothrix subterranea</name>
    <dbReference type="NCBI Taxonomy" id="2735563"/>
    <lineage>
        <taxon>Bacteria</taxon>
        <taxon>Pseudomonadati</taxon>
        <taxon>Pseudomonadota</taxon>
        <taxon>Gammaproteobacteria</taxon>
        <taxon>Thiotrichales</taxon>
        <taxon>Thiotrichaceae</taxon>
        <taxon>Thiothrix</taxon>
    </lineage>
</organism>
<evidence type="ECO:0000256" key="2">
    <source>
        <dbReference type="SAM" id="SignalP"/>
    </source>
</evidence>
<dbReference type="EMBL" id="CP133217">
    <property type="protein sequence ID" value="WML87472.1"/>
    <property type="molecule type" value="Genomic_DNA"/>
</dbReference>
<feature type="transmembrane region" description="Helical" evidence="1">
    <location>
        <begin position="357"/>
        <end position="375"/>
    </location>
</feature>
<protein>
    <submittedName>
        <fullName evidence="4">HupE/UreJ family protein</fullName>
    </submittedName>
</protein>
<proteinExistence type="predicted"/>
<dbReference type="InterPro" id="IPR032809">
    <property type="entry name" value="Put_HupE_UreJ"/>
</dbReference>
<feature type="transmembrane region" description="Helical" evidence="1">
    <location>
        <begin position="265"/>
        <end position="282"/>
    </location>
</feature>
<reference evidence="4 5" key="1">
    <citation type="submission" date="2023-08" db="EMBL/GenBank/DDBJ databases">
        <title>New molecular markers tilS and rpoB for phylogenetic and monitoring studies of the genus Thiothrix biodiversity.</title>
        <authorList>
            <person name="Ravin N.V."/>
            <person name="Smolyakov D."/>
            <person name="Markov N.D."/>
            <person name="Beletsky A.V."/>
            <person name="Mardanov A.V."/>
            <person name="Rudenko T.S."/>
            <person name="Grabovich M.Y."/>
        </authorList>
    </citation>
    <scope>NUCLEOTIDE SEQUENCE</scope>
    <source>
        <strain evidence="4">DNT52</strain>
        <strain evidence="3 5">H33</strain>
    </source>
</reference>
<evidence type="ECO:0000313" key="3">
    <source>
        <dbReference type="EMBL" id="MDQ5770522.1"/>
    </source>
</evidence>
<keyword evidence="1" id="KW-0472">Membrane</keyword>
<sequence length="387" mass="42546">MQVVKTFLWMCALLLGFMSLAEAHPASASAISLRLNDTSVALDIQMPLDQLQMALPDVIFDNQQPIRRELRDVFRQYLSRHLALRTPQQQAFTWQIASLAYGMVDNAPNLLVSIKAQPPAATTVGAFQLEYDAILHQVVSHKVYVMVSTDFKAGIFPEQPQTVDIIRYQHSTVQVERVAIGWWQQFGAMAVHGVQHILEGTDHLLFLLCLLLPAPLLIQGQRWAGQASQRESVFSIVKIVTAFTVGHSLTLALATLGIVPVPADLVEILVAASIVIAALHALRPLFGNHAARIAIAFGLVHGLAFASVLTGLGLDVGDTVLALLAFNLGIEAMQLLLIGLVMPWLILMAQRESFYRYVRLLGAWFSLIAAVLWILERAWGVTNPLMG</sequence>
<keyword evidence="1" id="KW-1133">Transmembrane helix</keyword>
<feature type="signal peptide" evidence="2">
    <location>
        <begin position="1"/>
        <end position="23"/>
    </location>
</feature>
<feature type="transmembrane region" description="Helical" evidence="1">
    <location>
        <begin position="320"/>
        <end position="345"/>
    </location>
</feature>
<feature type="transmembrane region" description="Helical" evidence="1">
    <location>
        <begin position="236"/>
        <end position="259"/>
    </location>
</feature>
<keyword evidence="1" id="KW-0812">Transmembrane</keyword>
<feature type="transmembrane region" description="Helical" evidence="1">
    <location>
        <begin position="294"/>
        <end position="314"/>
    </location>
</feature>
<keyword evidence="5" id="KW-1185">Reference proteome</keyword>
<dbReference type="AlphaFoldDB" id="A0AA51QZY9"/>
<dbReference type="EMBL" id="JAVFKN010000032">
    <property type="protein sequence ID" value="MDQ5770522.1"/>
    <property type="molecule type" value="Genomic_DNA"/>
</dbReference>
<feature type="chain" id="PRO_5041242800" evidence="2">
    <location>
        <begin position="24"/>
        <end position="387"/>
    </location>
</feature>
<dbReference type="Pfam" id="PF13795">
    <property type="entry name" value="HupE_UreJ_2"/>
    <property type="match status" value="1"/>
</dbReference>
<name>A0AA51QZY9_9GAMM</name>
<dbReference type="Proteomes" id="UP001229862">
    <property type="component" value="Chromosome"/>
</dbReference>
<evidence type="ECO:0000313" key="5">
    <source>
        <dbReference type="Proteomes" id="UP001223336"/>
    </source>
</evidence>
<keyword evidence="2" id="KW-0732">Signal</keyword>
<evidence type="ECO:0000256" key="1">
    <source>
        <dbReference type="SAM" id="Phobius"/>
    </source>
</evidence>
<gene>
    <name evidence="3" type="ORF">RCC75_18485</name>
    <name evidence="4" type="ORF">RCG00_03715</name>
</gene>
<dbReference type="RefSeq" id="WP_308136215.1">
    <property type="nucleotide sequence ID" value="NZ_CP133197.1"/>
</dbReference>
<dbReference type="Proteomes" id="UP001223336">
    <property type="component" value="Unassembled WGS sequence"/>
</dbReference>
<accession>A0AA51QZY9</accession>
<evidence type="ECO:0000313" key="4">
    <source>
        <dbReference type="EMBL" id="WML87472.1"/>
    </source>
</evidence>